<name>A0A2T5DWG0_VIBSP</name>
<feature type="compositionally biased region" description="Basic and acidic residues" evidence="1">
    <location>
        <begin position="37"/>
        <end position="51"/>
    </location>
</feature>
<dbReference type="AlphaFoldDB" id="A0A2T5DWG0"/>
<comment type="caution">
    <text evidence="2">The sequence shown here is derived from an EMBL/GenBank/DDBJ whole genome shotgun (WGS) entry which is preliminary data.</text>
</comment>
<dbReference type="EMBL" id="PIFK01000180">
    <property type="protein sequence ID" value="PTP11420.1"/>
    <property type="molecule type" value="Genomic_DNA"/>
</dbReference>
<dbReference type="Proteomes" id="UP000244197">
    <property type="component" value="Unassembled WGS sequence"/>
</dbReference>
<reference evidence="2 3" key="1">
    <citation type="submission" date="2017-11" db="EMBL/GenBank/DDBJ databases">
        <title>Population delineation of vibrios coincides with oyster pathogenicity.</title>
        <authorList>
            <person name="Bruto M."/>
            <person name="Labreuche Y."/>
            <person name="James A."/>
            <person name="Piel D."/>
            <person name="Chenivesse S."/>
            <person name="Petton B."/>
            <person name="Polz M.F."/>
            <person name="Le Roux F."/>
        </authorList>
    </citation>
    <scope>NUCLEOTIDE SEQUENCE [LARGE SCALE GENOMIC DNA]</scope>
    <source>
        <strain evidence="2 3">FF_144</strain>
    </source>
</reference>
<organism evidence="2 3">
    <name type="scientific">Vibrio splendidus</name>
    <dbReference type="NCBI Taxonomy" id="29497"/>
    <lineage>
        <taxon>Bacteria</taxon>
        <taxon>Pseudomonadati</taxon>
        <taxon>Pseudomonadota</taxon>
        <taxon>Gammaproteobacteria</taxon>
        <taxon>Vibrionales</taxon>
        <taxon>Vibrionaceae</taxon>
        <taxon>Vibrio</taxon>
    </lineage>
</organism>
<accession>A0A2T5DWG0</accession>
<proteinExistence type="predicted"/>
<protein>
    <submittedName>
        <fullName evidence="2">Uncharacterized protein</fullName>
    </submittedName>
</protein>
<sequence>MSSQALALSKYSNNVNRAAVFTVVFYVCRPKRQMTTRRTEEEEEGAQREAGNRPQLAKVHYL</sequence>
<evidence type="ECO:0000313" key="2">
    <source>
        <dbReference type="EMBL" id="PTP11420.1"/>
    </source>
</evidence>
<feature type="region of interest" description="Disordered" evidence="1">
    <location>
        <begin position="34"/>
        <end position="62"/>
    </location>
</feature>
<evidence type="ECO:0000313" key="3">
    <source>
        <dbReference type="Proteomes" id="UP000244197"/>
    </source>
</evidence>
<gene>
    <name evidence="2" type="ORF">CWO07_26875</name>
</gene>
<evidence type="ECO:0000256" key="1">
    <source>
        <dbReference type="SAM" id="MobiDB-lite"/>
    </source>
</evidence>